<evidence type="ECO:0000313" key="2">
    <source>
        <dbReference type="Proteomes" id="UP001443914"/>
    </source>
</evidence>
<reference evidence="1" key="1">
    <citation type="submission" date="2024-03" db="EMBL/GenBank/DDBJ databases">
        <title>WGS assembly of Saponaria officinalis var. Norfolk2.</title>
        <authorList>
            <person name="Jenkins J."/>
            <person name="Shu S."/>
            <person name="Grimwood J."/>
            <person name="Barry K."/>
            <person name="Goodstein D."/>
            <person name="Schmutz J."/>
            <person name="Leebens-Mack J."/>
            <person name="Osbourn A."/>
        </authorList>
    </citation>
    <scope>NUCLEOTIDE SEQUENCE [LARGE SCALE GENOMIC DNA]</scope>
    <source>
        <strain evidence="1">JIC</strain>
    </source>
</reference>
<evidence type="ECO:0008006" key="3">
    <source>
        <dbReference type="Google" id="ProtNLM"/>
    </source>
</evidence>
<sequence length="143" mass="16029">MKSITGYVFTLAGGAISWKSAKQSIISRSTMEAEIVALDTACMEAEFLKSLLFDLPMLSKPIPPISMNCDCQAAISKVTSKNFNEKRRHLRVRHKSIKHMISHGVISLDFVRTNDNIADPFTKGLTRQQVLETSREMGLKPFK</sequence>
<comment type="caution">
    <text evidence="1">The sequence shown here is derived from an EMBL/GenBank/DDBJ whole genome shotgun (WGS) entry which is preliminary data.</text>
</comment>
<proteinExistence type="predicted"/>
<gene>
    <name evidence="1" type="ORF">RND81_09G188100</name>
</gene>
<dbReference type="CDD" id="cd09272">
    <property type="entry name" value="RNase_HI_RT_Ty1"/>
    <property type="match status" value="1"/>
</dbReference>
<keyword evidence="2" id="KW-1185">Reference proteome</keyword>
<protein>
    <recommendedName>
        <fullName evidence="3">Retrovirus-related Pol polyprotein from transposon TNT 1-94</fullName>
    </recommendedName>
</protein>
<organism evidence="1 2">
    <name type="scientific">Saponaria officinalis</name>
    <name type="common">Common soapwort</name>
    <name type="synonym">Lychnis saponaria</name>
    <dbReference type="NCBI Taxonomy" id="3572"/>
    <lineage>
        <taxon>Eukaryota</taxon>
        <taxon>Viridiplantae</taxon>
        <taxon>Streptophyta</taxon>
        <taxon>Embryophyta</taxon>
        <taxon>Tracheophyta</taxon>
        <taxon>Spermatophyta</taxon>
        <taxon>Magnoliopsida</taxon>
        <taxon>eudicotyledons</taxon>
        <taxon>Gunneridae</taxon>
        <taxon>Pentapetalae</taxon>
        <taxon>Caryophyllales</taxon>
        <taxon>Caryophyllaceae</taxon>
        <taxon>Caryophylleae</taxon>
        <taxon>Saponaria</taxon>
    </lineage>
</organism>
<evidence type="ECO:0000313" key="1">
    <source>
        <dbReference type="EMBL" id="KAK9691301.1"/>
    </source>
</evidence>
<dbReference type="EMBL" id="JBDFQZ010000009">
    <property type="protein sequence ID" value="KAK9691301.1"/>
    <property type="molecule type" value="Genomic_DNA"/>
</dbReference>
<dbReference type="AlphaFoldDB" id="A0AAW1INA3"/>
<dbReference type="PANTHER" id="PTHR11439">
    <property type="entry name" value="GAG-POL-RELATED RETROTRANSPOSON"/>
    <property type="match status" value="1"/>
</dbReference>
<accession>A0AAW1INA3</accession>
<name>A0AAW1INA3_SAPOF</name>
<dbReference type="PANTHER" id="PTHR11439:SF440">
    <property type="entry name" value="INTEGRASE CATALYTIC DOMAIN-CONTAINING PROTEIN"/>
    <property type="match status" value="1"/>
</dbReference>
<dbReference type="Proteomes" id="UP001443914">
    <property type="component" value="Unassembled WGS sequence"/>
</dbReference>